<keyword evidence="1 2" id="KW-0732">Signal</keyword>
<gene>
    <name evidence="3" type="ORF">HNP98_003383</name>
</gene>
<evidence type="ECO:0000256" key="2">
    <source>
        <dbReference type="SAM" id="SignalP"/>
    </source>
</evidence>
<feature type="chain" id="PRO_5045971945" description="T9SS type A sorting domain-containing protein" evidence="2">
    <location>
        <begin position="33"/>
        <end position="492"/>
    </location>
</feature>
<sequence>MANLITRYSHFHLGGFAMGLALLTGTAGAAHAQTFAPVANYSAGAGGQPAGMEVADMNGDGYPDVVVSDGESQVKLLTNRKDGTLAPAVAYFTGSNSYPGAVAVGDLNKDGYLDIVTAVDAGAGVLLARQDGTFASIVVHPMGASLGGVAVSDVNKDGYPDLVMGDVYNNTVNVSLNKKDGTFAPAVVYAIGSTSNSQGLAIGDMNGDGYPDLVISSHTTSTVGVLLNRQDGTFAPAAQYSTGSGSYPFDAAVGDVNNDGALDIVAFNHIAHTAGVLLNRRGGTFAPVVAYAAGDSGEPLSGTLSDLNGDGYLDIVTANGFTTTVGGVLLNHKDGTFAPLVPYLVSADVSFHHVAAGDMNKDGKPDLITTNINTSTISVLLNTTVVLAAQPGAQLSAPQVRLFPNPGARAQAVHFTVNQLPASVHTLDATLCDAVGQAVSSTTLPVVQGEVQANIPTVGLSSGLYLLRLTVHSTQQTSAGSALLPVQRLSVQ</sequence>
<dbReference type="InterPro" id="IPR028994">
    <property type="entry name" value="Integrin_alpha_N"/>
</dbReference>
<dbReference type="EMBL" id="JABSNP010000018">
    <property type="protein sequence ID" value="NRT20539.1"/>
    <property type="molecule type" value="Genomic_DNA"/>
</dbReference>
<dbReference type="InterPro" id="IPR013517">
    <property type="entry name" value="FG-GAP"/>
</dbReference>
<evidence type="ECO:0000313" key="4">
    <source>
        <dbReference type="Proteomes" id="UP000779507"/>
    </source>
</evidence>
<evidence type="ECO:0000256" key="1">
    <source>
        <dbReference type="ARBA" id="ARBA00022729"/>
    </source>
</evidence>
<comment type="caution">
    <text evidence="3">The sequence shown here is derived from an EMBL/GenBank/DDBJ whole genome shotgun (WGS) entry which is preliminary data.</text>
</comment>
<accession>A0ABX2FW55</accession>
<protein>
    <recommendedName>
        <fullName evidence="5">T9SS type A sorting domain-containing protein</fullName>
    </recommendedName>
</protein>
<organism evidence="3 4">
    <name type="scientific">Hymenobacter caeli</name>
    <dbReference type="NCBI Taxonomy" id="2735894"/>
    <lineage>
        <taxon>Bacteria</taxon>
        <taxon>Pseudomonadati</taxon>
        <taxon>Bacteroidota</taxon>
        <taxon>Cytophagia</taxon>
        <taxon>Cytophagales</taxon>
        <taxon>Hymenobacteraceae</taxon>
        <taxon>Hymenobacter</taxon>
    </lineage>
</organism>
<evidence type="ECO:0008006" key="5">
    <source>
        <dbReference type="Google" id="ProtNLM"/>
    </source>
</evidence>
<keyword evidence="4" id="KW-1185">Reference proteome</keyword>
<dbReference type="Pfam" id="PF13517">
    <property type="entry name" value="FG-GAP_3"/>
    <property type="match status" value="3"/>
</dbReference>
<proteinExistence type="predicted"/>
<dbReference type="RefSeq" id="WP_173811308.1">
    <property type="nucleotide sequence ID" value="NZ_JABSNP010000018.1"/>
</dbReference>
<feature type="signal peptide" evidence="2">
    <location>
        <begin position="1"/>
        <end position="32"/>
    </location>
</feature>
<name>A0ABX2FW55_9BACT</name>
<dbReference type="PANTHER" id="PTHR46580">
    <property type="entry name" value="SENSOR KINASE-RELATED"/>
    <property type="match status" value="1"/>
</dbReference>
<dbReference type="SUPFAM" id="SSF69318">
    <property type="entry name" value="Integrin alpha N-terminal domain"/>
    <property type="match status" value="1"/>
</dbReference>
<dbReference type="Proteomes" id="UP000779507">
    <property type="component" value="Unassembled WGS sequence"/>
</dbReference>
<dbReference type="Gene3D" id="2.130.10.130">
    <property type="entry name" value="Integrin alpha, N-terminal"/>
    <property type="match status" value="2"/>
</dbReference>
<dbReference type="PANTHER" id="PTHR46580:SF2">
    <property type="entry name" value="MAM DOMAIN-CONTAINING PROTEIN"/>
    <property type="match status" value="1"/>
</dbReference>
<reference evidence="3 4" key="1">
    <citation type="submission" date="2020-05" db="EMBL/GenBank/DDBJ databases">
        <title>Genomic Encyclopedia of Type Strains, Phase IV (KMG-V): Genome sequencing to study the core and pangenomes of soil and plant-associated prokaryotes.</title>
        <authorList>
            <person name="Whitman W."/>
        </authorList>
    </citation>
    <scope>NUCLEOTIDE SEQUENCE [LARGE SCALE GENOMIC DNA]</scope>
    <source>
        <strain evidence="3 4">9A</strain>
    </source>
</reference>
<evidence type="ECO:0000313" key="3">
    <source>
        <dbReference type="EMBL" id="NRT20539.1"/>
    </source>
</evidence>